<evidence type="ECO:0000256" key="1">
    <source>
        <dbReference type="SAM" id="MobiDB-lite"/>
    </source>
</evidence>
<accession>A0A9Q9INL2</accession>
<dbReference type="KEGG" id="daur:Daura_23110"/>
<reference evidence="2" key="1">
    <citation type="submission" date="2021-04" db="EMBL/GenBank/DDBJ databases">
        <title>Dactylosporangium aurantiacum NRRL B-8018 full assembly.</title>
        <authorList>
            <person name="Hartkoorn R.C."/>
            <person name="Beaudoing E."/>
            <person name="Hot D."/>
        </authorList>
    </citation>
    <scope>NUCLEOTIDE SEQUENCE</scope>
    <source>
        <strain evidence="2">NRRL B-8018</strain>
    </source>
</reference>
<evidence type="ECO:0000313" key="3">
    <source>
        <dbReference type="Proteomes" id="UP001058003"/>
    </source>
</evidence>
<evidence type="ECO:0000313" key="2">
    <source>
        <dbReference type="EMBL" id="UWZ58801.1"/>
    </source>
</evidence>
<dbReference type="InterPro" id="IPR025447">
    <property type="entry name" value="DUF4192"/>
</dbReference>
<dbReference type="Proteomes" id="UP001058003">
    <property type="component" value="Chromosome"/>
</dbReference>
<dbReference type="AlphaFoldDB" id="A0A9Q9INL2"/>
<keyword evidence="3" id="KW-1185">Reference proteome</keyword>
<dbReference type="Pfam" id="PF13830">
    <property type="entry name" value="DUF4192"/>
    <property type="match status" value="1"/>
</dbReference>
<sequence length="365" mass="38306">MSDSSPPSQAASVPGLLADVAAALGRHPAHSAVVVGFRDQRLTFVARFDLPAESLAVDPTSDATAEAAQVLHDIAVQGHGLGSVNLVVVGYGDAAPVITMFEVATAVFTVHGLTVMHLFRVTGERYFEHRPDQPTSTGGGTPFTLPPRPTRTTAGAPPQAHCAADPGADTGDDTGDDTDAEAVLPVTGDAATAMRVAHKRVMARLKAMVLPAPPTGLVERVDTTVGEDLGRLVHAVVDNAMRTCHAGGTLDDDAAAELIVLLGSDVVLDYAYVKTDNGDGRYLQLWLDLTRRAMPGFVTGPACLAAYLAWRAHQPSLARHCVGRALRDDPGNPFAVLIQQLLDEDIPPHLAHYIALLRNAGGAGR</sequence>
<gene>
    <name evidence="2" type="ORF">Daura_23110</name>
</gene>
<feature type="region of interest" description="Disordered" evidence="1">
    <location>
        <begin position="129"/>
        <end position="178"/>
    </location>
</feature>
<feature type="compositionally biased region" description="Low complexity" evidence="1">
    <location>
        <begin position="150"/>
        <end position="169"/>
    </location>
</feature>
<dbReference type="EMBL" id="CP073767">
    <property type="protein sequence ID" value="UWZ58801.1"/>
    <property type="molecule type" value="Genomic_DNA"/>
</dbReference>
<proteinExistence type="predicted"/>
<dbReference type="RefSeq" id="WP_162189835.1">
    <property type="nucleotide sequence ID" value="NZ_CP073767.1"/>
</dbReference>
<name>A0A9Q9INL2_9ACTN</name>
<organism evidence="2 3">
    <name type="scientific">Dactylosporangium aurantiacum</name>
    <dbReference type="NCBI Taxonomy" id="35754"/>
    <lineage>
        <taxon>Bacteria</taxon>
        <taxon>Bacillati</taxon>
        <taxon>Actinomycetota</taxon>
        <taxon>Actinomycetes</taxon>
        <taxon>Micromonosporales</taxon>
        <taxon>Micromonosporaceae</taxon>
        <taxon>Dactylosporangium</taxon>
    </lineage>
</organism>
<protein>
    <submittedName>
        <fullName evidence="2">DUF4192 domain-containing protein</fullName>
    </submittedName>
</protein>